<feature type="region of interest" description="Disordered" evidence="1">
    <location>
        <begin position="81"/>
        <end position="118"/>
    </location>
</feature>
<dbReference type="SUPFAM" id="SSF49899">
    <property type="entry name" value="Concanavalin A-like lectins/glucanases"/>
    <property type="match status" value="1"/>
</dbReference>
<dbReference type="Gene3D" id="2.60.120.200">
    <property type="match status" value="1"/>
</dbReference>
<evidence type="ECO:0000256" key="1">
    <source>
        <dbReference type="SAM" id="MobiDB-lite"/>
    </source>
</evidence>
<accession>A0A975G882</accession>
<evidence type="ECO:0008006" key="4">
    <source>
        <dbReference type="Google" id="ProtNLM"/>
    </source>
</evidence>
<dbReference type="InterPro" id="IPR013320">
    <property type="entry name" value="ConA-like_dom_sf"/>
</dbReference>
<keyword evidence="3" id="KW-1185">Reference proteome</keyword>
<proteinExistence type="predicted"/>
<dbReference type="EMBL" id="CP073100">
    <property type="protein sequence ID" value="QUE50110.1"/>
    <property type="molecule type" value="Genomic_DNA"/>
</dbReference>
<protein>
    <recommendedName>
        <fullName evidence="4">LamG domain-containing protein</fullName>
    </recommendedName>
</protein>
<dbReference type="AlphaFoldDB" id="A0A975G882"/>
<evidence type="ECO:0000313" key="3">
    <source>
        <dbReference type="Proteomes" id="UP000676169"/>
    </source>
</evidence>
<feature type="compositionally biased region" description="Basic and acidic residues" evidence="1">
    <location>
        <begin position="100"/>
        <end position="118"/>
    </location>
</feature>
<dbReference type="RefSeq" id="WP_211630199.1">
    <property type="nucleotide sequence ID" value="NZ_CP073100.1"/>
</dbReference>
<organism evidence="2 3">
    <name type="scientific">Luteolibacter ambystomatis</name>
    <dbReference type="NCBI Taxonomy" id="2824561"/>
    <lineage>
        <taxon>Bacteria</taxon>
        <taxon>Pseudomonadati</taxon>
        <taxon>Verrucomicrobiota</taxon>
        <taxon>Verrucomicrobiia</taxon>
        <taxon>Verrucomicrobiales</taxon>
        <taxon>Verrucomicrobiaceae</taxon>
        <taxon>Luteolibacter</taxon>
    </lineage>
</organism>
<name>A0A975G882_9BACT</name>
<evidence type="ECO:0000313" key="2">
    <source>
        <dbReference type="EMBL" id="QUE50110.1"/>
    </source>
</evidence>
<sequence length="118" mass="12501">MSRVYAPAPAKDPWVKIAIVGDQRHTTVFVNGVKTGESNNQMLCPLALLGSPNGNSFVGVIRNLKVFNRVFTAREIGRATGLDLPDNLADGHTASASASDSEHDLVPEKAVDGDASSR</sequence>
<gene>
    <name evidence="2" type="ORF">KBB96_14690</name>
</gene>
<dbReference type="Pfam" id="PF13385">
    <property type="entry name" value="Laminin_G_3"/>
    <property type="match status" value="1"/>
</dbReference>
<dbReference type="KEGG" id="lamb:KBB96_14690"/>
<reference evidence="2" key="1">
    <citation type="submission" date="2021-04" db="EMBL/GenBank/DDBJ databases">
        <title>Luteolibacter sp. 32A isolated from the skin of an Anderson's salamander (Ambystoma andersonii).</title>
        <authorList>
            <person name="Spergser J."/>
            <person name="Busse H.-J."/>
        </authorList>
    </citation>
    <scope>NUCLEOTIDE SEQUENCE</scope>
    <source>
        <strain evidence="2">32A</strain>
    </source>
</reference>
<dbReference type="Proteomes" id="UP000676169">
    <property type="component" value="Chromosome"/>
</dbReference>